<organism evidence="1 2">
    <name type="scientific">Linum trigynum</name>
    <dbReference type="NCBI Taxonomy" id="586398"/>
    <lineage>
        <taxon>Eukaryota</taxon>
        <taxon>Viridiplantae</taxon>
        <taxon>Streptophyta</taxon>
        <taxon>Embryophyta</taxon>
        <taxon>Tracheophyta</taxon>
        <taxon>Spermatophyta</taxon>
        <taxon>Magnoliopsida</taxon>
        <taxon>eudicotyledons</taxon>
        <taxon>Gunneridae</taxon>
        <taxon>Pentapetalae</taxon>
        <taxon>rosids</taxon>
        <taxon>fabids</taxon>
        <taxon>Malpighiales</taxon>
        <taxon>Linaceae</taxon>
        <taxon>Linum</taxon>
    </lineage>
</organism>
<dbReference type="Proteomes" id="UP001497516">
    <property type="component" value="Chromosome 6"/>
</dbReference>
<evidence type="ECO:0000313" key="1">
    <source>
        <dbReference type="EMBL" id="CAL1395955.1"/>
    </source>
</evidence>
<protein>
    <submittedName>
        <fullName evidence="1">Uncharacterized protein</fullName>
    </submittedName>
</protein>
<name>A0AAV2FCF9_9ROSI</name>
<sequence length="230" mass="25240">MSLGGGQAFIVSQPRERGHFDHEPGSIETSYGSLLGGIVEQKNHDYFSSSASIHSMYEGWFLEEGDWWTWSMEGKKNGGAEVYSTSCKSYLAGMNGGRELMMNLVGNTWLLLIVTVWRGCRRCLRNMGGIHVIHCYCMGDLLNVDESRDMRANREHLAHGEGSVCVGGSVRQSAIGSLANVRSIIQCSVSSKISGEISSMFIQVEYIEDVECVPDGGVVPHRSDTKEPPA</sequence>
<reference evidence="1 2" key="1">
    <citation type="submission" date="2024-04" db="EMBL/GenBank/DDBJ databases">
        <authorList>
            <person name="Fracassetti M."/>
        </authorList>
    </citation>
    <scope>NUCLEOTIDE SEQUENCE [LARGE SCALE GENOMIC DNA]</scope>
</reference>
<keyword evidence="2" id="KW-1185">Reference proteome</keyword>
<proteinExistence type="predicted"/>
<accession>A0AAV2FCF9</accession>
<evidence type="ECO:0000313" key="2">
    <source>
        <dbReference type="Proteomes" id="UP001497516"/>
    </source>
</evidence>
<gene>
    <name evidence="1" type="ORF">LTRI10_LOCUS36350</name>
</gene>
<dbReference type="AlphaFoldDB" id="A0AAV2FCF9"/>
<dbReference type="EMBL" id="OZ034819">
    <property type="protein sequence ID" value="CAL1395955.1"/>
    <property type="molecule type" value="Genomic_DNA"/>
</dbReference>